<evidence type="ECO:0000256" key="1">
    <source>
        <dbReference type="SAM" id="Phobius"/>
    </source>
</evidence>
<dbReference type="Proteomes" id="UP000029387">
    <property type="component" value="Unassembled WGS sequence"/>
</dbReference>
<keyword evidence="1" id="KW-1133">Transmembrane helix</keyword>
<keyword evidence="3" id="KW-1185">Reference proteome</keyword>
<dbReference type="PATRIC" id="fig|1502295.3.peg.861"/>
<reference evidence="2 3" key="1">
    <citation type="submission" date="2014-06" db="EMBL/GenBank/DDBJ databases">
        <authorList>
            <person name="Ngugi D.K."/>
            <person name="Blom J."/>
            <person name="Alam I."/>
            <person name="Rashid M."/>
            <person name="Baalawi W."/>
            <person name="Zhang G."/>
            <person name="Hikmawan T."/>
            <person name="Guan Y."/>
            <person name="Antunes A."/>
            <person name="Siam R."/>
            <person name="El-Dorry H."/>
            <person name="Bajic V."/>
            <person name="Stingl U."/>
        </authorList>
    </citation>
    <scope>NUCLEOTIDE SEQUENCE [LARGE SCALE GENOMIC DNA]</scope>
    <source>
        <strain evidence="2">SCGC AAA799-P11</strain>
    </source>
</reference>
<gene>
    <name evidence="2" type="ORF">AAA799P11_00899</name>
</gene>
<organism evidence="2 3">
    <name type="scientific">Marine Group I thaumarchaeote SCGC AAA799-P11</name>
    <dbReference type="NCBI Taxonomy" id="1502295"/>
    <lineage>
        <taxon>Archaea</taxon>
        <taxon>Nitrososphaerota</taxon>
        <taxon>Marine Group I</taxon>
    </lineage>
</organism>
<name>A0A087RZG4_9ARCH</name>
<comment type="caution">
    <text evidence="2">The sequence shown here is derived from an EMBL/GenBank/DDBJ whole genome shotgun (WGS) entry which is preliminary data.</text>
</comment>
<keyword evidence="1" id="KW-0812">Transmembrane</keyword>
<keyword evidence="1" id="KW-0472">Membrane</keyword>
<sequence>MIEFFDSLAQTEITETLNLLGLLIGGIIMAVGVIVARTVRVFFKKYYAPKLSKDSAILELSLLLF</sequence>
<protein>
    <submittedName>
        <fullName evidence="2">MscS mechanosensitive ion channel protein</fullName>
    </submittedName>
</protein>
<dbReference type="AlphaFoldDB" id="A0A087RZG4"/>
<evidence type="ECO:0000313" key="3">
    <source>
        <dbReference type="Proteomes" id="UP000029387"/>
    </source>
</evidence>
<accession>A0A087RZG4</accession>
<proteinExistence type="predicted"/>
<feature type="transmembrane region" description="Helical" evidence="1">
    <location>
        <begin position="20"/>
        <end position="43"/>
    </location>
</feature>
<dbReference type="EMBL" id="JOSZ01000012">
    <property type="protein sequence ID" value="KFM18868.1"/>
    <property type="molecule type" value="Genomic_DNA"/>
</dbReference>
<evidence type="ECO:0000313" key="2">
    <source>
        <dbReference type="EMBL" id="KFM18868.1"/>
    </source>
</evidence>